<evidence type="ECO:0000256" key="2">
    <source>
        <dbReference type="ARBA" id="ARBA00006275"/>
    </source>
</evidence>
<accession>A0A1K2IFJ8</accession>
<evidence type="ECO:0000256" key="1">
    <source>
        <dbReference type="ARBA" id="ARBA00004442"/>
    </source>
</evidence>
<evidence type="ECO:0000313" key="9">
    <source>
        <dbReference type="Proteomes" id="UP000182034"/>
    </source>
</evidence>
<dbReference type="PROSITE" id="PS51257">
    <property type="entry name" value="PROKAR_LIPOPROTEIN"/>
    <property type="match status" value="1"/>
</dbReference>
<dbReference type="Pfam" id="PF07980">
    <property type="entry name" value="SusD_RagB"/>
    <property type="match status" value="1"/>
</dbReference>
<comment type="subcellular location">
    <subcellularLocation>
        <location evidence="1">Cell outer membrane</location>
    </subcellularLocation>
</comment>
<keyword evidence="5" id="KW-0998">Cell outer membrane</keyword>
<dbReference type="InterPro" id="IPR033985">
    <property type="entry name" value="SusD-like_N"/>
</dbReference>
<keyword evidence="4" id="KW-0472">Membrane</keyword>
<protein>
    <submittedName>
        <fullName evidence="8">SusD family protein</fullName>
    </submittedName>
</protein>
<evidence type="ECO:0000313" key="8">
    <source>
        <dbReference type="EMBL" id="SFZ91185.1"/>
    </source>
</evidence>
<sequence length="476" mass="52988">MKKFKYIIAPIVFATFFVSCSEDFLDEKPQVTVELNQGITNEKTLEIAIAGLHNSMQSTNSYGALIPTLNELLADNSFVSLRNSNRFAGTRQVDLSYYVRQQADFANLWGSLYSIIANANFVLSYEGQIQDDINTTNTPESLFAQAHAVRAMAFYDLVTHFSEVSGNGNQDLGVPLPLKVDVNAKLPRATVTQVYNQVLADLQAAEGKILNQDKRLINNVAVDILFSRYYLAVKNYGMADTYAQKVLSNNTFSTIATTTSAPTMFTTANEGSNPETIFRLEFNDKDLPSSNDAIIATWYSGGTYRQNFATRAFYDKLSTADVRRNTWFRLTGVGSPSLAAFPDTPKPVDVAKYTAIGTDVILMRKSEAVFNQLEALYYTNPTSALAKLNTYVSTYRAPGYVFAGTGQALLQEILFQKDVELFLEGFRYRDLKRNNLGFTNPQTGVALDPTKYQFKAFPVPQSEMLSNPNIAQYPGY</sequence>
<dbReference type="STRING" id="1612149.SAMN05216324_102162"/>
<dbReference type="Pfam" id="PF14322">
    <property type="entry name" value="SusD-like_3"/>
    <property type="match status" value="1"/>
</dbReference>
<dbReference type="InterPro" id="IPR011990">
    <property type="entry name" value="TPR-like_helical_dom_sf"/>
</dbReference>
<dbReference type="InterPro" id="IPR012944">
    <property type="entry name" value="SusD_RagB_dom"/>
</dbReference>
<comment type="similarity">
    <text evidence="2">Belongs to the SusD family.</text>
</comment>
<evidence type="ECO:0000259" key="6">
    <source>
        <dbReference type="Pfam" id="PF07980"/>
    </source>
</evidence>
<dbReference type="SUPFAM" id="SSF48452">
    <property type="entry name" value="TPR-like"/>
    <property type="match status" value="1"/>
</dbReference>
<dbReference type="Gene3D" id="2.20.20.130">
    <property type="match status" value="1"/>
</dbReference>
<evidence type="ECO:0000259" key="7">
    <source>
        <dbReference type="Pfam" id="PF14322"/>
    </source>
</evidence>
<reference evidence="9" key="1">
    <citation type="submission" date="2016-10" db="EMBL/GenBank/DDBJ databases">
        <authorList>
            <person name="Varghese N."/>
            <person name="Submissions S."/>
        </authorList>
    </citation>
    <scope>NUCLEOTIDE SEQUENCE [LARGE SCALE GENOMIC DNA]</scope>
    <source>
        <strain evidence="9">SUR2</strain>
    </source>
</reference>
<dbReference type="Proteomes" id="UP000182034">
    <property type="component" value="Unassembled WGS sequence"/>
</dbReference>
<feature type="domain" description="RagB/SusD" evidence="6">
    <location>
        <begin position="353"/>
        <end position="476"/>
    </location>
</feature>
<name>A0A1K2IFJ8_9FLAO</name>
<dbReference type="EMBL" id="FPKW01000002">
    <property type="protein sequence ID" value="SFZ91185.1"/>
    <property type="molecule type" value="Genomic_DNA"/>
</dbReference>
<dbReference type="OrthoDB" id="630434at2"/>
<dbReference type="AlphaFoldDB" id="A0A1K2IFJ8"/>
<keyword evidence="3" id="KW-0732">Signal</keyword>
<evidence type="ECO:0000256" key="3">
    <source>
        <dbReference type="ARBA" id="ARBA00022729"/>
    </source>
</evidence>
<organism evidence="8 9">
    <name type="scientific">Chryseobacterium limigenitum</name>
    <dbReference type="NCBI Taxonomy" id="1612149"/>
    <lineage>
        <taxon>Bacteria</taxon>
        <taxon>Pseudomonadati</taxon>
        <taxon>Bacteroidota</taxon>
        <taxon>Flavobacteriia</taxon>
        <taxon>Flavobacteriales</taxon>
        <taxon>Weeksellaceae</taxon>
        <taxon>Chryseobacterium group</taxon>
        <taxon>Chryseobacterium</taxon>
    </lineage>
</organism>
<evidence type="ECO:0000256" key="5">
    <source>
        <dbReference type="ARBA" id="ARBA00023237"/>
    </source>
</evidence>
<dbReference type="GO" id="GO:0009279">
    <property type="term" value="C:cell outer membrane"/>
    <property type="evidence" value="ECO:0007669"/>
    <property type="project" value="UniProtKB-SubCell"/>
</dbReference>
<dbReference type="Gene3D" id="1.25.40.900">
    <property type="match status" value="1"/>
</dbReference>
<dbReference type="Gene3D" id="1.25.40.390">
    <property type="match status" value="1"/>
</dbReference>
<proteinExistence type="inferred from homology"/>
<gene>
    <name evidence="8" type="ORF">SAMN05216324_102162</name>
</gene>
<dbReference type="RefSeq" id="WP_072407272.1">
    <property type="nucleotide sequence ID" value="NZ_FPKW01000002.1"/>
</dbReference>
<evidence type="ECO:0000256" key="4">
    <source>
        <dbReference type="ARBA" id="ARBA00023136"/>
    </source>
</evidence>
<keyword evidence="9" id="KW-1185">Reference proteome</keyword>
<feature type="domain" description="SusD-like N-terminal" evidence="7">
    <location>
        <begin position="23"/>
        <end position="230"/>
    </location>
</feature>